<proteinExistence type="predicted"/>
<dbReference type="EMBL" id="CM044702">
    <property type="protein sequence ID" value="KAI5676955.1"/>
    <property type="molecule type" value="Genomic_DNA"/>
</dbReference>
<organism evidence="1 2">
    <name type="scientific">Catharanthus roseus</name>
    <name type="common">Madagascar periwinkle</name>
    <name type="synonym">Vinca rosea</name>
    <dbReference type="NCBI Taxonomy" id="4058"/>
    <lineage>
        <taxon>Eukaryota</taxon>
        <taxon>Viridiplantae</taxon>
        <taxon>Streptophyta</taxon>
        <taxon>Embryophyta</taxon>
        <taxon>Tracheophyta</taxon>
        <taxon>Spermatophyta</taxon>
        <taxon>Magnoliopsida</taxon>
        <taxon>eudicotyledons</taxon>
        <taxon>Gunneridae</taxon>
        <taxon>Pentapetalae</taxon>
        <taxon>asterids</taxon>
        <taxon>lamiids</taxon>
        <taxon>Gentianales</taxon>
        <taxon>Apocynaceae</taxon>
        <taxon>Rauvolfioideae</taxon>
        <taxon>Vinceae</taxon>
        <taxon>Catharanthinae</taxon>
        <taxon>Catharanthus</taxon>
    </lineage>
</organism>
<reference evidence="2" key="1">
    <citation type="journal article" date="2023" name="Nat. Plants">
        <title>Single-cell RNA sequencing provides a high-resolution roadmap for understanding the multicellular compartmentation of specialized metabolism.</title>
        <authorList>
            <person name="Sun S."/>
            <person name="Shen X."/>
            <person name="Li Y."/>
            <person name="Li Y."/>
            <person name="Wang S."/>
            <person name="Li R."/>
            <person name="Zhang H."/>
            <person name="Shen G."/>
            <person name="Guo B."/>
            <person name="Wei J."/>
            <person name="Xu J."/>
            <person name="St-Pierre B."/>
            <person name="Chen S."/>
            <person name="Sun C."/>
        </authorList>
    </citation>
    <scope>NUCLEOTIDE SEQUENCE [LARGE SCALE GENOMIC DNA]</scope>
</reference>
<accession>A0ACC0BW94</accession>
<gene>
    <name evidence="1" type="ORF">M9H77_07905</name>
</gene>
<comment type="caution">
    <text evidence="1">The sequence shown here is derived from an EMBL/GenBank/DDBJ whole genome shotgun (WGS) entry which is preliminary data.</text>
</comment>
<sequence>MGRLALNILKASISTYSATIEIQIGDTLHTILGDKLVSRKCFMASKEEAKSSAIEHSLNQEAIITKDFQPQGDFELFSITSTHSEQKIKIGTTLPSPFLQEVRDILFEYKDIFSIDPTRPRHYLPRCCKHHLGIPPNFRPSPTGAEFVYALKYNSPVSNKFEYEAILIGLHMALAMNVINLSYTGMQKSFTAISRECLKQKEDSMRKYSMQAKALVSRFKHTRFEKVNRRNNQKADELSKAISVERIHGIWLEPLIRKSVDKEILCMNPEDNWMTPIKNYILNGSLLDASSLSIKRQPGDSLLLGEIIRQYERNDRIARMRKWHMQEIGHHHRFSCGDSGEVHLELQIIK</sequence>
<evidence type="ECO:0000313" key="1">
    <source>
        <dbReference type="EMBL" id="KAI5676955.1"/>
    </source>
</evidence>
<protein>
    <submittedName>
        <fullName evidence="1">Uncharacterized protein</fullName>
    </submittedName>
</protein>
<keyword evidence="2" id="KW-1185">Reference proteome</keyword>
<dbReference type="Proteomes" id="UP001060085">
    <property type="component" value="Linkage Group LG02"/>
</dbReference>
<evidence type="ECO:0000313" key="2">
    <source>
        <dbReference type="Proteomes" id="UP001060085"/>
    </source>
</evidence>
<name>A0ACC0BW94_CATRO</name>